<reference evidence="2" key="1">
    <citation type="journal article" date="2023" name="Hortic. Res.">
        <title>A chromosome-level phased genome enabling allele-level studies in sweet orange: a case study on citrus Huanglongbing tolerance.</title>
        <authorList>
            <person name="Wu B."/>
            <person name="Yu Q."/>
            <person name="Deng Z."/>
            <person name="Duan Y."/>
            <person name="Luo F."/>
            <person name="Gmitter F. Jr."/>
        </authorList>
    </citation>
    <scope>NUCLEOTIDE SEQUENCE [LARGE SCALE GENOMIC DNA]</scope>
    <source>
        <strain evidence="2">cv. Valencia</strain>
    </source>
</reference>
<proteinExistence type="predicted"/>
<evidence type="ECO:0000313" key="1">
    <source>
        <dbReference type="EMBL" id="KAH9717069.1"/>
    </source>
</evidence>
<dbReference type="EMBL" id="CM039176">
    <property type="protein sequence ID" value="KAH9717069.1"/>
    <property type="molecule type" value="Genomic_DNA"/>
</dbReference>
<evidence type="ECO:0000313" key="2">
    <source>
        <dbReference type="Proteomes" id="UP000829398"/>
    </source>
</evidence>
<gene>
    <name evidence="1" type="ORF">KPL71_021686</name>
</gene>
<accession>A0ACB8JGP4</accession>
<name>A0ACB8JGP4_CITSI</name>
<keyword evidence="2" id="KW-1185">Reference proteome</keyword>
<sequence>MEIAMIRANVEEDKEAIMAQFLNGLNQEIADKVKLQHYVEIKEMVHKAIKIEQQLKMMSNTRAVPSSSSTHWKLSYVKRDERPQASTTPKLRSEPSKHNTQGNTVSPIIRNRNIKCFKCQGKGHIASECVNKRVMVLQDSGEIVTEDETEENEMPPLEDVEDEEYIAPGKLTLVMRRVLTLVQVKEDETVQQENIFHIRCYVQDKWLNDNGEVKVNKQVLVTFRIDRYEDKEYEDFFSEEPLHGLPPIGGIEHQIDFVPGAAIPN</sequence>
<organism evidence="1 2">
    <name type="scientific">Citrus sinensis</name>
    <name type="common">Sweet orange</name>
    <name type="synonym">Citrus aurantium var. sinensis</name>
    <dbReference type="NCBI Taxonomy" id="2711"/>
    <lineage>
        <taxon>Eukaryota</taxon>
        <taxon>Viridiplantae</taxon>
        <taxon>Streptophyta</taxon>
        <taxon>Embryophyta</taxon>
        <taxon>Tracheophyta</taxon>
        <taxon>Spermatophyta</taxon>
        <taxon>Magnoliopsida</taxon>
        <taxon>eudicotyledons</taxon>
        <taxon>Gunneridae</taxon>
        <taxon>Pentapetalae</taxon>
        <taxon>rosids</taxon>
        <taxon>malvids</taxon>
        <taxon>Sapindales</taxon>
        <taxon>Rutaceae</taxon>
        <taxon>Aurantioideae</taxon>
        <taxon>Citrus</taxon>
    </lineage>
</organism>
<comment type="caution">
    <text evidence="1">The sequence shown here is derived from an EMBL/GenBank/DDBJ whole genome shotgun (WGS) entry which is preliminary data.</text>
</comment>
<protein>
    <submittedName>
        <fullName evidence="1">Uncharacterized protein</fullName>
    </submittedName>
</protein>
<dbReference type="Proteomes" id="UP000829398">
    <property type="component" value="Chromosome 7"/>
</dbReference>